<dbReference type="EMBL" id="JACOON010000003">
    <property type="protein sequence ID" value="MBC5648026.1"/>
    <property type="molecule type" value="Genomic_DNA"/>
</dbReference>
<evidence type="ECO:0000256" key="5">
    <source>
        <dbReference type="ARBA" id="ARBA00022692"/>
    </source>
</evidence>
<evidence type="ECO:0000256" key="3">
    <source>
        <dbReference type="ARBA" id="ARBA00022448"/>
    </source>
</evidence>
<sequence>MLYQIYKGNMSPVDKIVPADGYSYISVVTVSEALQYFPELIPRALAAQMFGNPSMRFENHEQFDLLCLPLFRSFRDLEHSPSIYIIIQKNSMHLVCGEHKNLVSLLEQFIKNNAGTAGIGRLLCAFFEYQLDDDLSELDNIEKQIADLEDRVLTDQQENFTKEIIRERKRLMAIMRYYEGLLGILEYAAMNEKHVFSSRSVRFLNIIHGKTQRLYDKAKTLREYVSEIREAYQAEVDIRTNNIMKILTIVTIIFMPLTLIVGWYGMNLRMPEYGFAAAYPIVIVSCILVAVLGIIYFKKHKWF</sequence>
<keyword evidence="11" id="KW-1185">Reference proteome</keyword>
<accession>A0ABR7EE22</accession>
<evidence type="ECO:0000256" key="8">
    <source>
        <dbReference type="SAM" id="Coils"/>
    </source>
</evidence>
<comment type="caution">
    <text evidence="10">The sequence shown here is derived from an EMBL/GenBank/DDBJ whole genome shotgun (WGS) entry which is preliminary data.</text>
</comment>
<evidence type="ECO:0000256" key="6">
    <source>
        <dbReference type="ARBA" id="ARBA00022989"/>
    </source>
</evidence>
<reference evidence="10 11" key="1">
    <citation type="submission" date="2020-08" db="EMBL/GenBank/DDBJ databases">
        <title>Genome public.</title>
        <authorList>
            <person name="Liu C."/>
            <person name="Sun Q."/>
        </authorList>
    </citation>
    <scope>NUCLEOTIDE SEQUENCE [LARGE SCALE GENOMIC DNA]</scope>
    <source>
        <strain evidence="10 11">NSJ-35</strain>
    </source>
</reference>
<dbReference type="InterPro" id="IPR045861">
    <property type="entry name" value="CorA_cytoplasmic_dom"/>
</dbReference>
<gene>
    <name evidence="10" type="ORF">H8S18_06725</name>
</gene>
<dbReference type="InterPro" id="IPR002523">
    <property type="entry name" value="MgTranspt_CorA/ZnTranspt_ZntB"/>
</dbReference>
<keyword evidence="7 9" id="KW-0472">Membrane</keyword>
<evidence type="ECO:0008006" key="12">
    <source>
        <dbReference type="Google" id="ProtNLM"/>
    </source>
</evidence>
<evidence type="ECO:0000256" key="7">
    <source>
        <dbReference type="ARBA" id="ARBA00023136"/>
    </source>
</evidence>
<keyword evidence="5 9" id="KW-0812">Transmembrane</keyword>
<evidence type="ECO:0000256" key="1">
    <source>
        <dbReference type="ARBA" id="ARBA00004651"/>
    </source>
</evidence>
<dbReference type="RefSeq" id="WP_186857547.1">
    <property type="nucleotide sequence ID" value="NZ_JACOON010000003.1"/>
</dbReference>
<dbReference type="SUPFAM" id="SSF144083">
    <property type="entry name" value="Magnesium transport protein CorA, transmembrane region"/>
    <property type="match status" value="1"/>
</dbReference>
<feature type="coiled-coil region" evidence="8">
    <location>
        <begin position="131"/>
        <end position="158"/>
    </location>
</feature>
<dbReference type="Gene3D" id="1.20.58.340">
    <property type="entry name" value="Magnesium transport protein CorA, transmembrane region"/>
    <property type="match status" value="2"/>
</dbReference>
<name>A0ABR7EE22_9FIRM</name>
<feature type="transmembrane region" description="Helical" evidence="9">
    <location>
        <begin position="246"/>
        <end position="265"/>
    </location>
</feature>
<keyword evidence="8" id="KW-0175">Coiled coil</keyword>
<evidence type="ECO:0000256" key="9">
    <source>
        <dbReference type="SAM" id="Phobius"/>
    </source>
</evidence>
<comment type="similarity">
    <text evidence="2">Belongs to the CorA metal ion transporter (MIT) (TC 1.A.35) family.</text>
</comment>
<dbReference type="SUPFAM" id="SSF143865">
    <property type="entry name" value="CorA soluble domain-like"/>
    <property type="match status" value="1"/>
</dbReference>
<dbReference type="CDD" id="cd12826">
    <property type="entry name" value="EcCorA_ZntB-like_u1"/>
    <property type="match status" value="1"/>
</dbReference>
<evidence type="ECO:0000256" key="2">
    <source>
        <dbReference type="ARBA" id="ARBA00009765"/>
    </source>
</evidence>
<proteinExistence type="inferred from homology"/>
<evidence type="ECO:0000313" key="11">
    <source>
        <dbReference type="Proteomes" id="UP000606889"/>
    </source>
</evidence>
<feature type="transmembrane region" description="Helical" evidence="9">
    <location>
        <begin position="277"/>
        <end position="297"/>
    </location>
</feature>
<dbReference type="PANTHER" id="PTHR46494:SF1">
    <property type="entry name" value="CORA FAMILY METAL ION TRANSPORTER (EUROFUNG)"/>
    <property type="match status" value="1"/>
</dbReference>
<organism evidence="10 11">
    <name type="scientific">Christensenella tenuis</name>
    <dbReference type="NCBI Taxonomy" id="2763033"/>
    <lineage>
        <taxon>Bacteria</taxon>
        <taxon>Bacillati</taxon>
        <taxon>Bacillota</taxon>
        <taxon>Clostridia</taxon>
        <taxon>Christensenellales</taxon>
        <taxon>Christensenellaceae</taxon>
        <taxon>Christensenella</taxon>
    </lineage>
</organism>
<dbReference type="InterPro" id="IPR045863">
    <property type="entry name" value="CorA_TM1_TM2"/>
</dbReference>
<keyword evidence="3" id="KW-0813">Transport</keyword>
<dbReference type="PANTHER" id="PTHR46494">
    <property type="entry name" value="CORA FAMILY METAL ION TRANSPORTER (EUROFUNG)"/>
    <property type="match status" value="1"/>
</dbReference>
<evidence type="ECO:0000313" key="10">
    <source>
        <dbReference type="EMBL" id="MBC5648026.1"/>
    </source>
</evidence>
<dbReference type="Proteomes" id="UP000606889">
    <property type="component" value="Unassembled WGS sequence"/>
</dbReference>
<comment type="subcellular location">
    <subcellularLocation>
        <location evidence="1">Cell membrane</location>
        <topology evidence="1">Multi-pass membrane protein</topology>
    </subcellularLocation>
</comment>
<keyword evidence="4" id="KW-1003">Cell membrane</keyword>
<evidence type="ECO:0000256" key="4">
    <source>
        <dbReference type="ARBA" id="ARBA00022475"/>
    </source>
</evidence>
<protein>
    <recommendedName>
        <fullName evidence="12">Magnesium transporter</fullName>
    </recommendedName>
</protein>
<keyword evidence="6 9" id="KW-1133">Transmembrane helix</keyword>
<dbReference type="Pfam" id="PF01544">
    <property type="entry name" value="CorA"/>
    <property type="match status" value="1"/>
</dbReference>